<dbReference type="PANTHER" id="PTHR28629:SF4">
    <property type="entry name" value="TRIOKINASE_FMN CYCLASE"/>
    <property type="match status" value="1"/>
</dbReference>
<comment type="caution">
    <text evidence="2">The sequence shown here is derived from an EMBL/GenBank/DDBJ whole genome shotgun (WGS) entry which is preliminary data.</text>
</comment>
<dbReference type="InterPro" id="IPR050861">
    <property type="entry name" value="Dihydroxyacetone_Kinase"/>
</dbReference>
<name>A0ABT4PUN4_9MYCO</name>
<gene>
    <name evidence="2" type="ORF">O6P37_15280</name>
</gene>
<dbReference type="PROSITE" id="PS51481">
    <property type="entry name" value="DHAK"/>
    <property type="match status" value="1"/>
</dbReference>
<dbReference type="SUPFAM" id="SSF82549">
    <property type="entry name" value="DAK1/DegV-like"/>
    <property type="match status" value="1"/>
</dbReference>
<keyword evidence="3" id="KW-1185">Reference proteome</keyword>
<dbReference type="EMBL" id="JAPZPY010000006">
    <property type="protein sequence ID" value="MCZ8380233.1"/>
    <property type="molecule type" value="Genomic_DNA"/>
</dbReference>
<dbReference type="GO" id="GO:0016301">
    <property type="term" value="F:kinase activity"/>
    <property type="evidence" value="ECO:0007669"/>
    <property type="project" value="UniProtKB-KW"/>
</dbReference>
<evidence type="ECO:0000259" key="1">
    <source>
        <dbReference type="PROSITE" id="PS51481"/>
    </source>
</evidence>
<reference evidence="2" key="1">
    <citation type="submission" date="2022-12" db="EMBL/GenBank/DDBJ databases">
        <authorList>
            <person name="Deng Y."/>
            <person name="Zhang Y.-Q."/>
        </authorList>
    </citation>
    <scope>NUCLEOTIDE SEQUENCE</scope>
    <source>
        <strain evidence="2">CPCC 205372</strain>
    </source>
</reference>
<evidence type="ECO:0000313" key="2">
    <source>
        <dbReference type="EMBL" id="MCZ8380233.1"/>
    </source>
</evidence>
<dbReference type="Proteomes" id="UP001142153">
    <property type="component" value="Unassembled WGS sequence"/>
</dbReference>
<dbReference type="PANTHER" id="PTHR28629">
    <property type="entry name" value="TRIOKINASE/FMN CYCLASE"/>
    <property type="match status" value="1"/>
</dbReference>
<dbReference type="RefSeq" id="WP_269894886.1">
    <property type="nucleotide sequence ID" value="NZ_JAPZPY010000006.1"/>
</dbReference>
<feature type="domain" description="DhaK" evidence="1">
    <location>
        <begin position="15"/>
        <end position="334"/>
    </location>
</feature>
<dbReference type="Gene3D" id="3.40.50.10440">
    <property type="entry name" value="Dihydroxyacetone kinase, domain 1"/>
    <property type="match status" value="1"/>
</dbReference>
<dbReference type="Gene3D" id="3.30.1180.20">
    <property type="entry name" value="Dihydroxyacetone kinase, domain 2"/>
    <property type="match status" value="1"/>
</dbReference>
<keyword evidence="2" id="KW-0808">Transferase</keyword>
<protein>
    <submittedName>
        <fullName evidence="2">Dihydroxyacetone kinase subunit DhaK</fullName>
    </submittedName>
</protein>
<dbReference type="Pfam" id="PF02733">
    <property type="entry name" value="Dak1"/>
    <property type="match status" value="1"/>
</dbReference>
<keyword evidence="2" id="KW-0418">Kinase</keyword>
<accession>A0ABT4PUN4</accession>
<dbReference type="InterPro" id="IPR004006">
    <property type="entry name" value="DhaK_dom"/>
</dbReference>
<organism evidence="2 3">
    <name type="scientific">Mycobacterium hippophais</name>
    <dbReference type="NCBI Taxonomy" id="3016340"/>
    <lineage>
        <taxon>Bacteria</taxon>
        <taxon>Bacillati</taxon>
        <taxon>Actinomycetota</taxon>
        <taxon>Actinomycetes</taxon>
        <taxon>Mycobacteriales</taxon>
        <taxon>Mycobacteriaceae</taxon>
        <taxon>Mycobacterium</taxon>
    </lineage>
</organism>
<evidence type="ECO:0000313" key="3">
    <source>
        <dbReference type="Proteomes" id="UP001142153"/>
    </source>
</evidence>
<sequence>MSPPTAASTGHFHPDDGDPVPVALCGFARAHQQFVELHASPAFFTARHRNPRRVVGLVSGGGSGHEPLHAGFLGEGMLDAVAPGKVFASPHNRQVLEASRHAAGSAGVLHVVKNYTGDRINFGIAAERLRLEGIEVQRVLVDDDLATESTDTATGRRGTGATVAVEKILGAAADEGAGIDDLAELGARVAAASRSIAVASRAQTTHSGNPAFEIDPHELEYGVGIHGERAASTVSRPTTPELVRRMTDQILDALPPGGDVILMVNGLGAVTLLELNVIFEYAAQEVEARGGRIAGNLVGTYVPALDMRGFSVTITLIDDQLLSLWEAPAFTPSFPNRSVSTSTVGDRR</sequence>
<proteinExistence type="predicted"/>